<evidence type="ECO:0000313" key="8">
    <source>
        <dbReference type="Proteomes" id="UP000317036"/>
    </source>
</evidence>
<organism evidence="7 8">
    <name type="scientific">Paenibacillus cremeus</name>
    <dbReference type="NCBI Taxonomy" id="2163881"/>
    <lineage>
        <taxon>Bacteria</taxon>
        <taxon>Bacillati</taxon>
        <taxon>Bacillota</taxon>
        <taxon>Bacilli</taxon>
        <taxon>Bacillales</taxon>
        <taxon>Paenibacillaceae</taxon>
        <taxon>Paenibacillus</taxon>
    </lineage>
</organism>
<evidence type="ECO:0000256" key="3">
    <source>
        <dbReference type="ARBA" id="ARBA00023136"/>
    </source>
</evidence>
<dbReference type="SUPFAM" id="SSF53850">
    <property type="entry name" value="Periplasmic binding protein-like II"/>
    <property type="match status" value="1"/>
</dbReference>
<keyword evidence="8" id="KW-1185">Reference proteome</keyword>
<evidence type="ECO:0000256" key="4">
    <source>
        <dbReference type="ARBA" id="ARBA00023139"/>
    </source>
</evidence>
<dbReference type="OrthoDB" id="383937at2"/>
<gene>
    <name evidence="7" type="ORF">FPZ49_05005</name>
</gene>
<evidence type="ECO:0000256" key="5">
    <source>
        <dbReference type="ARBA" id="ARBA00023288"/>
    </source>
</evidence>
<sequence>MITKKKTNHAGLSIAMALMIVVIAGCAQSQSSKSDTAEKAAPEEKHDPITLKIQETPFTDEHKQYLQEMVKKKYPYITIEFVKLDGGNNAQMTEKLTSGTLPDILQSNAIQISDALSMDIPEDLTPYVKKANVDLSRFEDYILKQPNFASDGKLYGFPFYTNFSALYYNKDIFDKFGVPYPKDGMTWEDAIELGKKLTRNEGGVQYFGLGLQNADRVAYSLPAFQIDGKTNQGSMSTDAWKTIYNLMDMNFSISGMKQSSDTNFPNFTNLFTKDKNVAMIPGQSFVLRGLKDPADSGFNFDIVQLPSHKSSPNTYEWDNTAVLVISKTSKLKDDAFKVINLMSTDEYQTWITEHGQLTALKKQDIKLKYGAALPFLKGKNIAGIFKSHAPAPQVISKYYAQSQKHMWNAMVDAIYKGKDINSSLRAADENINKDVQTLKK</sequence>
<comment type="caution">
    <text evidence="7">The sequence shown here is derived from an EMBL/GenBank/DDBJ whole genome shotgun (WGS) entry which is preliminary data.</text>
</comment>
<evidence type="ECO:0000313" key="7">
    <source>
        <dbReference type="EMBL" id="TVY11195.1"/>
    </source>
</evidence>
<dbReference type="RefSeq" id="WP_144844049.1">
    <property type="nucleotide sequence ID" value="NZ_VNJI01000004.1"/>
</dbReference>
<dbReference type="Pfam" id="PF01547">
    <property type="entry name" value="SBP_bac_1"/>
    <property type="match status" value="1"/>
</dbReference>
<feature type="chain" id="PRO_5039520314" evidence="6">
    <location>
        <begin position="28"/>
        <end position="440"/>
    </location>
</feature>
<evidence type="ECO:0000256" key="6">
    <source>
        <dbReference type="SAM" id="SignalP"/>
    </source>
</evidence>
<dbReference type="PANTHER" id="PTHR43649">
    <property type="entry name" value="ARABINOSE-BINDING PROTEIN-RELATED"/>
    <property type="match status" value="1"/>
</dbReference>
<protein>
    <submittedName>
        <fullName evidence="7">Extracellular solute-binding protein</fullName>
    </submittedName>
</protein>
<dbReference type="AlphaFoldDB" id="A0A559KGE5"/>
<name>A0A559KGE5_9BACL</name>
<dbReference type="PANTHER" id="PTHR43649:SF33">
    <property type="entry name" value="POLYGALACTURONAN_RHAMNOGALACTURONAN-BINDING PROTEIN YTCQ"/>
    <property type="match status" value="1"/>
</dbReference>
<dbReference type="InterPro" id="IPR050490">
    <property type="entry name" value="Bact_solute-bd_prot1"/>
</dbReference>
<evidence type="ECO:0000256" key="1">
    <source>
        <dbReference type="ARBA" id="ARBA00022475"/>
    </source>
</evidence>
<keyword evidence="3" id="KW-0472">Membrane</keyword>
<reference evidence="7 8" key="1">
    <citation type="submission" date="2019-07" db="EMBL/GenBank/DDBJ databases">
        <authorList>
            <person name="Kim J."/>
        </authorList>
    </citation>
    <scope>NUCLEOTIDE SEQUENCE [LARGE SCALE GENOMIC DNA]</scope>
    <source>
        <strain evidence="7 8">JC52</strain>
    </source>
</reference>
<keyword evidence="5" id="KW-0449">Lipoprotein</keyword>
<accession>A0A559KGE5</accession>
<proteinExistence type="predicted"/>
<dbReference type="Proteomes" id="UP000317036">
    <property type="component" value="Unassembled WGS sequence"/>
</dbReference>
<feature type="signal peptide" evidence="6">
    <location>
        <begin position="1"/>
        <end position="27"/>
    </location>
</feature>
<keyword evidence="2 6" id="KW-0732">Signal</keyword>
<dbReference type="EMBL" id="VNJI01000004">
    <property type="protein sequence ID" value="TVY11195.1"/>
    <property type="molecule type" value="Genomic_DNA"/>
</dbReference>
<keyword evidence="4" id="KW-0564">Palmitate</keyword>
<dbReference type="PROSITE" id="PS51257">
    <property type="entry name" value="PROKAR_LIPOPROTEIN"/>
    <property type="match status" value="1"/>
</dbReference>
<keyword evidence="1" id="KW-1003">Cell membrane</keyword>
<dbReference type="Gene3D" id="3.40.190.10">
    <property type="entry name" value="Periplasmic binding protein-like II"/>
    <property type="match status" value="1"/>
</dbReference>
<dbReference type="InterPro" id="IPR006059">
    <property type="entry name" value="SBP"/>
</dbReference>
<evidence type="ECO:0000256" key="2">
    <source>
        <dbReference type="ARBA" id="ARBA00022729"/>
    </source>
</evidence>